<dbReference type="InterPro" id="IPR006944">
    <property type="entry name" value="Phage/GTA_portal"/>
</dbReference>
<dbReference type="Pfam" id="PF04860">
    <property type="entry name" value="Phage_portal"/>
    <property type="match status" value="1"/>
</dbReference>
<keyword evidence="1" id="KW-1188">Viral release from host cell</keyword>
<keyword evidence="2" id="KW-1160">Virus entry into host cell</keyword>
<evidence type="ECO:0000256" key="2">
    <source>
        <dbReference type="ARBA" id="ARBA00023009"/>
    </source>
</evidence>
<proteinExistence type="predicted"/>
<sequence>MNWNFFGNKKTSPRGYAQSDNDGAWLSYFNQYMQNANGGRLIKFDQNNAYELANTIAEIFIPIDAIAERCSSLKYDIIDVNTKEVITPQGNLKRLLDSPNPLDRFTDIIYQSIFAELADGNSYVYTKTADSIVNPTYDNISNIWVLKPNVTKPVLHKQISNPFLMKEVSDLVDYYKTFFFYEHQIKPRYVLHTANLGITQTGTGRSPLFACEKNINNILAVYQARYNVYAKNGNAGILAKAPVGGGGASLQEAIDPITRDTMLKDLQDRNGLIGDKNFIGMSSVPLQFIKTLGTIKELEPFDETLENAIKIAGIFGVNKELLPKKDNATFSNQTIAEKSFWQNVIKAFANDTAKSLNKIYYLPDNWTFMPNFTGIEALQEDKKAGLEADGLFIDNLDKLKANGIDMTEAYLTIQERYNGK</sequence>
<keyword evidence="3" id="KW-0231">Viral genome packaging</keyword>
<keyword evidence="2" id="KW-1171">Viral genome ejection through host cell envelope</keyword>
<evidence type="ECO:0000256" key="3">
    <source>
        <dbReference type="ARBA" id="ARBA00023219"/>
    </source>
</evidence>
<keyword evidence="2" id="KW-1162">Viral penetration into host cytoplasm</keyword>
<accession>A0A6J5LPZ6</accession>
<gene>
    <name evidence="4" type="ORF">UFOVP299_55</name>
</gene>
<evidence type="ECO:0000313" key="4">
    <source>
        <dbReference type="EMBL" id="CAB4136348.1"/>
    </source>
</evidence>
<reference evidence="4" key="1">
    <citation type="submission" date="2020-04" db="EMBL/GenBank/DDBJ databases">
        <authorList>
            <person name="Chiriac C."/>
            <person name="Salcher M."/>
            <person name="Ghai R."/>
            <person name="Kavagutti S V."/>
        </authorList>
    </citation>
    <scope>NUCLEOTIDE SEQUENCE</scope>
</reference>
<name>A0A6J5LPZ6_9CAUD</name>
<organism evidence="4">
    <name type="scientific">uncultured Caudovirales phage</name>
    <dbReference type="NCBI Taxonomy" id="2100421"/>
    <lineage>
        <taxon>Viruses</taxon>
        <taxon>Duplodnaviria</taxon>
        <taxon>Heunggongvirae</taxon>
        <taxon>Uroviricota</taxon>
        <taxon>Caudoviricetes</taxon>
        <taxon>Peduoviridae</taxon>
        <taxon>Maltschvirus</taxon>
        <taxon>Maltschvirus maltsch</taxon>
    </lineage>
</organism>
<dbReference type="EMBL" id="LR796313">
    <property type="protein sequence ID" value="CAB4136348.1"/>
    <property type="molecule type" value="Genomic_DNA"/>
</dbReference>
<keyword evidence="1" id="KW-0118">Viral capsid assembly</keyword>
<evidence type="ECO:0000256" key="1">
    <source>
        <dbReference type="ARBA" id="ARBA00022950"/>
    </source>
</evidence>
<protein>
    <submittedName>
        <fullName evidence="4">Bacteriophage/Gene transfer agent portal protein</fullName>
    </submittedName>
</protein>